<accession>E1RDL7</accession>
<dbReference type="AlphaFoldDB" id="E1RDL7"/>
<proteinExistence type="predicted"/>
<dbReference type="HOGENOM" id="CLU_051152_1_1_2"/>
<dbReference type="OrthoDB" id="11383at2157"/>
<evidence type="ECO:0000256" key="5">
    <source>
        <dbReference type="ARBA" id="ARBA00022958"/>
    </source>
</evidence>
<evidence type="ECO:0000256" key="3">
    <source>
        <dbReference type="ARBA" id="ARBA00022741"/>
    </source>
</evidence>
<keyword evidence="5" id="KW-0630">Potassium</keyword>
<dbReference type="Proteomes" id="UP000006565">
    <property type="component" value="Chromosome"/>
</dbReference>
<keyword evidence="3" id="KW-0547">Nucleotide-binding</keyword>
<reference evidence="9 10" key="1">
    <citation type="journal article" date="2010" name="Stand. Genomic Sci.">
        <title>Complete genome sequence of Methanoplanus petrolearius type strain (SEBR 4847).</title>
        <authorList>
            <person name="Brambilla E."/>
            <person name="Djao O.D."/>
            <person name="Daligault H."/>
            <person name="Lapidus A."/>
            <person name="Lucas S."/>
            <person name="Hammon N."/>
            <person name="Nolan M."/>
            <person name="Tice H."/>
            <person name="Cheng J.F."/>
            <person name="Han C."/>
            <person name="Tapia R."/>
            <person name="Goodwin L."/>
            <person name="Pitluck S."/>
            <person name="Liolios K."/>
            <person name="Ivanova N."/>
            <person name="Mavromatis K."/>
            <person name="Mikhailova N."/>
            <person name="Pati A."/>
            <person name="Chen A."/>
            <person name="Palaniappan K."/>
            <person name="Land M."/>
            <person name="Hauser L."/>
            <person name="Chang Y.J."/>
            <person name="Jeffries C.D."/>
            <person name="Rohde M."/>
            <person name="Spring S."/>
            <person name="Sikorski J."/>
            <person name="Goker M."/>
            <person name="Woyke T."/>
            <person name="Bristow J."/>
            <person name="Eisen J.A."/>
            <person name="Markowitz V."/>
            <person name="Hugenholtz P."/>
            <person name="Kyrpides N.C."/>
            <person name="Klenk H.P."/>
        </authorList>
    </citation>
    <scope>NUCLEOTIDE SEQUENCE [LARGE SCALE GENOMIC DNA]</scope>
    <source>
        <strain evidence="10">DSM 11571 / OCM 486 / SEBR 4847</strain>
    </source>
</reference>
<dbReference type="InterPro" id="IPR002847">
    <property type="entry name" value="F420-0_gamma-glut_ligase-dom"/>
</dbReference>
<dbReference type="eggNOG" id="arCOG02714">
    <property type="taxonomic scope" value="Archaea"/>
</dbReference>
<dbReference type="RefSeq" id="WP_013329148.1">
    <property type="nucleotide sequence ID" value="NC_014507.1"/>
</dbReference>
<keyword evidence="10" id="KW-1185">Reference proteome</keyword>
<evidence type="ECO:0000256" key="7">
    <source>
        <dbReference type="ARBA" id="ARBA00023211"/>
    </source>
</evidence>
<keyword evidence="1" id="KW-0436">Ligase</keyword>
<protein>
    <submittedName>
        <fullName evidence="9">F420-dependent oxidoreductase</fullName>
    </submittedName>
</protein>
<evidence type="ECO:0000256" key="6">
    <source>
        <dbReference type="ARBA" id="ARBA00023134"/>
    </source>
</evidence>
<dbReference type="GO" id="GO:0046872">
    <property type="term" value="F:metal ion binding"/>
    <property type="evidence" value="ECO:0007669"/>
    <property type="project" value="UniProtKB-KW"/>
</dbReference>
<dbReference type="STRING" id="679926.Mpet_1209"/>
<dbReference type="GeneID" id="9743675"/>
<evidence type="ECO:0000259" key="8">
    <source>
        <dbReference type="Pfam" id="PF01996"/>
    </source>
</evidence>
<dbReference type="EMBL" id="CP002117">
    <property type="protein sequence ID" value="ADN35970.1"/>
    <property type="molecule type" value="Genomic_DNA"/>
</dbReference>
<dbReference type="GO" id="GO:0005525">
    <property type="term" value="F:GTP binding"/>
    <property type="evidence" value="ECO:0007669"/>
    <property type="project" value="UniProtKB-KW"/>
</dbReference>
<evidence type="ECO:0000256" key="2">
    <source>
        <dbReference type="ARBA" id="ARBA00022723"/>
    </source>
</evidence>
<evidence type="ECO:0000256" key="1">
    <source>
        <dbReference type="ARBA" id="ARBA00022598"/>
    </source>
</evidence>
<dbReference type="NCBIfam" id="TIGR01916">
    <property type="entry name" value="F420_cofE"/>
    <property type="match status" value="1"/>
</dbReference>
<dbReference type="GO" id="GO:0052618">
    <property type="term" value="F:coenzyme F420-0:L-glutamate ligase activity"/>
    <property type="evidence" value="ECO:0007669"/>
    <property type="project" value="TreeGrafter"/>
</dbReference>
<feature type="domain" description="Coenzyme F420:L-glutamate ligase-like" evidence="8">
    <location>
        <begin position="11"/>
        <end position="220"/>
    </location>
</feature>
<dbReference type="Pfam" id="PF01996">
    <property type="entry name" value="F420_ligase"/>
    <property type="match status" value="1"/>
</dbReference>
<dbReference type="PANTHER" id="PTHR47917:SF1">
    <property type="entry name" value="COENZYME F420:L-GLUTAMATE LIGASE"/>
    <property type="match status" value="1"/>
</dbReference>
<dbReference type="Gene3D" id="3.30.1330.100">
    <property type="entry name" value="CofE-like"/>
    <property type="match status" value="1"/>
</dbReference>
<keyword evidence="6" id="KW-0342">GTP-binding</keyword>
<name>E1RDL7_METP4</name>
<keyword evidence="7" id="KW-0464">Manganese</keyword>
<dbReference type="PANTHER" id="PTHR47917">
    <property type="match status" value="1"/>
</dbReference>
<evidence type="ECO:0000256" key="4">
    <source>
        <dbReference type="ARBA" id="ARBA00022842"/>
    </source>
</evidence>
<evidence type="ECO:0000313" key="9">
    <source>
        <dbReference type="EMBL" id="ADN35970.1"/>
    </source>
</evidence>
<organism evidence="9 10">
    <name type="scientific">Methanolacinia petrolearia (strain DSM 11571 / OCM 486 / SEBR 4847)</name>
    <name type="common">Methanoplanus petrolearius</name>
    <dbReference type="NCBI Taxonomy" id="679926"/>
    <lineage>
        <taxon>Archaea</taxon>
        <taxon>Methanobacteriati</taxon>
        <taxon>Methanobacteriota</taxon>
        <taxon>Stenosarchaea group</taxon>
        <taxon>Methanomicrobia</taxon>
        <taxon>Methanomicrobiales</taxon>
        <taxon>Methanomicrobiaceae</taxon>
        <taxon>Methanolacinia</taxon>
    </lineage>
</organism>
<dbReference type="NCBIfam" id="NF009809">
    <property type="entry name" value="PRK13293.1"/>
    <property type="match status" value="1"/>
</dbReference>
<dbReference type="KEGG" id="mpi:Mpet_1209"/>
<keyword evidence="2" id="KW-0479">Metal-binding</keyword>
<evidence type="ECO:0000313" key="10">
    <source>
        <dbReference type="Proteomes" id="UP000006565"/>
    </source>
</evidence>
<dbReference type="InterPro" id="IPR008225">
    <property type="entry name" value="F420-0_g-glutamyl_ligase"/>
</dbReference>
<gene>
    <name evidence="9" type="ordered locus">Mpet_1209</name>
</gene>
<keyword evidence="4" id="KW-0460">Magnesium</keyword>
<dbReference type="SUPFAM" id="SSF144010">
    <property type="entry name" value="CofE-like"/>
    <property type="match status" value="1"/>
</dbReference>
<dbReference type="Gene3D" id="3.90.1660.10">
    <property type="entry name" value="CofE-like domain"/>
    <property type="match status" value="1"/>
</dbReference>
<sequence>MSIEVLPVEGLPVFHPGDDLAGEICKKIDLIDGDILCIASSVYSKSKGHIRTLDEVVPSEKAKEIAGMCGEDERFIQVVLDQTEEIVLEYPFVLSKMSSGHVGVRAGVDNSNVERGHVIILPPDPMAAAEEIMERVREISGKDIRVIITDTCGRSFRRGQTGVAIGWAGMDAINDFRGDHDLFGRVLEITEEAVVDEIAAFSNFLMGESNRGVPAVVFRNCPEWKGHNELYFEPECDITIKALRKIN</sequence>